<sequence>MDKSVAVYRVNGTVVVAPMVRTTSGLGLEVDPCTLGASPEREAVEAALRSALAQSGRIVPHPSQHEWKGSFDPFLKAAGVRSLTAFMATAQSLHVDEEAGAVVVTPNRNLGAKEGFEPVLTDRQTLPNLSAAASAVLELLPQT</sequence>
<name>A0A429V854_9SPHN</name>
<dbReference type="AlphaFoldDB" id="A0A429V854"/>
<comment type="caution">
    <text evidence="1">The sequence shown here is derived from an EMBL/GenBank/DDBJ whole genome shotgun (WGS) entry which is preliminary data.</text>
</comment>
<dbReference type="Proteomes" id="UP000274661">
    <property type="component" value="Unassembled WGS sequence"/>
</dbReference>
<gene>
    <name evidence="1" type="ORF">HMF7854_04215</name>
</gene>
<evidence type="ECO:0000313" key="1">
    <source>
        <dbReference type="EMBL" id="RST30115.1"/>
    </source>
</evidence>
<keyword evidence="2" id="KW-1185">Reference proteome</keyword>
<dbReference type="OrthoDB" id="7583759at2"/>
<accession>A0A429V854</accession>
<reference evidence="1 2" key="1">
    <citation type="submission" date="2018-12" db="EMBL/GenBank/DDBJ databases">
        <title>Sphingomonas sp. HMF7854 Genome sequencing and assembly.</title>
        <authorList>
            <person name="Cha I."/>
            <person name="Kang H."/>
            <person name="Kim H."/>
            <person name="Kang J."/>
            <person name="Joh K."/>
        </authorList>
    </citation>
    <scope>NUCLEOTIDE SEQUENCE [LARGE SCALE GENOMIC DNA]</scope>
    <source>
        <strain evidence="1 2">HMF7854</strain>
    </source>
</reference>
<dbReference type="RefSeq" id="WP_126717949.1">
    <property type="nucleotide sequence ID" value="NZ_RWJF01000001.1"/>
</dbReference>
<protein>
    <submittedName>
        <fullName evidence="1">Uncharacterized protein</fullName>
    </submittedName>
</protein>
<proteinExistence type="predicted"/>
<evidence type="ECO:0000313" key="2">
    <source>
        <dbReference type="Proteomes" id="UP000274661"/>
    </source>
</evidence>
<organism evidence="1 2">
    <name type="scientific">Sphingomonas ginkgonis</name>
    <dbReference type="NCBI Taxonomy" id="2315330"/>
    <lineage>
        <taxon>Bacteria</taxon>
        <taxon>Pseudomonadati</taxon>
        <taxon>Pseudomonadota</taxon>
        <taxon>Alphaproteobacteria</taxon>
        <taxon>Sphingomonadales</taxon>
        <taxon>Sphingomonadaceae</taxon>
        <taxon>Sphingomonas</taxon>
    </lineage>
</organism>
<dbReference type="EMBL" id="RWJF01000001">
    <property type="protein sequence ID" value="RST30115.1"/>
    <property type="molecule type" value="Genomic_DNA"/>
</dbReference>